<dbReference type="EMBL" id="CAJNJA010056031">
    <property type="protein sequence ID" value="CAE7857266.1"/>
    <property type="molecule type" value="Genomic_DNA"/>
</dbReference>
<feature type="non-terminal residue" evidence="2">
    <location>
        <position position="1"/>
    </location>
</feature>
<feature type="compositionally biased region" description="Basic and acidic residues" evidence="1">
    <location>
        <begin position="1"/>
        <end position="13"/>
    </location>
</feature>
<keyword evidence="3" id="KW-1185">Reference proteome</keyword>
<feature type="compositionally biased region" description="Low complexity" evidence="1">
    <location>
        <begin position="15"/>
        <end position="25"/>
    </location>
</feature>
<gene>
    <name evidence="2" type="ORF">SNEC2469_LOCUS26985</name>
</gene>
<proteinExistence type="predicted"/>
<evidence type="ECO:0000313" key="2">
    <source>
        <dbReference type="EMBL" id="CAE7857266.1"/>
    </source>
</evidence>
<evidence type="ECO:0000313" key="3">
    <source>
        <dbReference type="Proteomes" id="UP000601435"/>
    </source>
</evidence>
<name>A0A813AAN9_9DINO</name>
<reference evidence="2" key="1">
    <citation type="submission" date="2021-02" db="EMBL/GenBank/DDBJ databases">
        <authorList>
            <person name="Dougan E. K."/>
            <person name="Rhodes N."/>
            <person name="Thang M."/>
            <person name="Chan C."/>
        </authorList>
    </citation>
    <scope>NUCLEOTIDE SEQUENCE</scope>
</reference>
<sequence>PRARDAPPRKDLCRGGSAAHAAGGSTPAPPVSGLGTFRPSAAACSEELKRSFAAWASEESGLSAEALSTLLRLLCPRGSEAEQQTVVAETMAATAGPLRKVVSADEFVEKLLLFGSEADRRAEAAER</sequence>
<comment type="caution">
    <text evidence="2">The sequence shown here is derived from an EMBL/GenBank/DDBJ whole genome shotgun (WGS) entry which is preliminary data.</text>
</comment>
<feature type="region of interest" description="Disordered" evidence="1">
    <location>
        <begin position="1"/>
        <end position="34"/>
    </location>
</feature>
<organism evidence="2 3">
    <name type="scientific">Symbiodinium necroappetens</name>
    <dbReference type="NCBI Taxonomy" id="1628268"/>
    <lineage>
        <taxon>Eukaryota</taxon>
        <taxon>Sar</taxon>
        <taxon>Alveolata</taxon>
        <taxon>Dinophyceae</taxon>
        <taxon>Suessiales</taxon>
        <taxon>Symbiodiniaceae</taxon>
        <taxon>Symbiodinium</taxon>
    </lineage>
</organism>
<dbReference type="Proteomes" id="UP000601435">
    <property type="component" value="Unassembled WGS sequence"/>
</dbReference>
<protein>
    <submittedName>
        <fullName evidence="2">Uncharacterized protein</fullName>
    </submittedName>
</protein>
<evidence type="ECO:0000256" key="1">
    <source>
        <dbReference type="SAM" id="MobiDB-lite"/>
    </source>
</evidence>
<dbReference type="AlphaFoldDB" id="A0A813AAN9"/>
<accession>A0A813AAN9</accession>